<name>A0A2W2HN46_9ACTN</name>
<dbReference type="Proteomes" id="UP000248544">
    <property type="component" value="Unassembled WGS sequence"/>
</dbReference>
<dbReference type="InterPro" id="IPR036380">
    <property type="entry name" value="Isochorismatase-like_sf"/>
</dbReference>
<dbReference type="PANTHER" id="PTHR43559:SF3">
    <property type="entry name" value="HYDROLASE YCAC-RELATED"/>
    <property type="match status" value="1"/>
</dbReference>
<protein>
    <submittedName>
        <fullName evidence="2">Isochorismatase</fullName>
    </submittedName>
</protein>
<reference evidence="2 3" key="1">
    <citation type="submission" date="2018-01" db="EMBL/GenBank/DDBJ databases">
        <title>Draft genome sequence of Sphaerisporangium sp. 7K107.</title>
        <authorList>
            <person name="Sahin N."/>
            <person name="Saygin H."/>
            <person name="Ay H."/>
        </authorList>
    </citation>
    <scope>NUCLEOTIDE SEQUENCE [LARGE SCALE GENOMIC DNA]</scope>
    <source>
        <strain evidence="2 3">7K107</strain>
    </source>
</reference>
<dbReference type="InterPro" id="IPR000868">
    <property type="entry name" value="Isochorismatase-like_dom"/>
</dbReference>
<dbReference type="InterPro" id="IPR053152">
    <property type="entry name" value="Hydrolase_YcaC-like"/>
</dbReference>
<feature type="domain" description="Isochorismatase-like" evidence="1">
    <location>
        <begin position="11"/>
        <end position="166"/>
    </location>
</feature>
<dbReference type="AlphaFoldDB" id="A0A2W2HN46"/>
<comment type="caution">
    <text evidence="2">The sequence shown here is derived from an EMBL/GenBank/DDBJ whole genome shotgun (WGS) entry which is preliminary data.</text>
</comment>
<gene>
    <name evidence="2" type="ORF">C1I98_06275</name>
</gene>
<evidence type="ECO:0000259" key="1">
    <source>
        <dbReference type="Pfam" id="PF00857"/>
    </source>
</evidence>
<dbReference type="RefSeq" id="WP_111166125.1">
    <property type="nucleotide sequence ID" value="NZ_POUA01000029.1"/>
</dbReference>
<proteinExistence type="predicted"/>
<dbReference type="Pfam" id="PF00857">
    <property type="entry name" value="Isochorismatase"/>
    <property type="match status" value="1"/>
</dbReference>
<dbReference type="PANTHER" id="PTHR43559">
    <property type="entry name" value="HYDROLASE YCAC-RELATED"/>
    <property type="match status" value="1"/>
</dbReference>
<dbReference type="SUPFAM" id="SSF52499">
    <property type="entry name" value="Isochorismatase-like hydrolases"/>
    <property type="match status" value="1"/>
</dbReference>
<accession>A0A2W2HN46</accession>
<evidence type="ECO:0000313" key="3">
    <source>
        <dbReference type="Proteomes" id="UP000248544"/>
    </source>
</evidence>
<evidence type="ECO:0000313" key="2">
    <source>
        <dbReference type="EMBL" id="PZG53035.1"/>
    </source>
</evidence>
<keyword evidence="3" id="KW-1185">Reference proteome</keyword>
<dbReference type="EMBL" id="POUA01000029">
    <property type="protein sequence ID" value="PZG53035.1"/>
    <property type="molecule type" value="Genomic_DNA"/>
</dbReference>
<organism evidence="2 3">
    <name type="scientific">Spongiactinospora gelatinilytica</name>
    <dbReference type="NCBI Taxonomy" id="2666298"/>
    <lineage>
        <taxon>Bacteria</taxon>
        <taxon>Bacillati</taxon>
        <taxon>Actinomycetota</taxon>
        <taxon>Actinomycetes</taxon>
        <taxon>Streptosporangiales</taxon>
        <taxon>Streptosporangiaceae</taxon>
        <taxon>Spongiactinospora</taxon>
    </lineage>
</organism>
<sequence length="194" mass="20095">MALSFFTPADSAILLIDHQEGVLSWVGSADLKEVTANAFALAKAAKALDIPLVLTTSMEDHAQGPLLPRFAEIAPEEYAGRIRRSGVVNAMDDPAFAAAVKATGRTNLIIAGVTNDVCTVYPTLTALDSGYRVQVVADAGGSMTKSADDIALRRMELAGAGIASTNMILTELAGTWTSPAGQALIPIVGSLIPA</sequence>
<dbReference type="Gene3D" id="3.40.50.850">
    <property type="entry name" value="Isochorismatase-like"/>
    <property type="match status" value="1"/>
</dbReference>